<comment type="subcellular location">
    <subcellularLocation>
        <location evidence="1">Membrane</location>
        <topology evidence="1">Multi-pass membrane protein</topology>
    </subcellularLocation>
</comment>
<keyword evidence="5" id="KW-0406">Ion transport</keyword>
<keyword evidence="2" id="KW-0813">Transport</keyword>
<keyword evidence="7" id="KW-0675">Receptor</keyword>
<organism evidence="13 14">
    <name type="scientific">Protopolystoma xenopodis</name>
    <dbReference type="NCBI Taxonomy" id="117903"/>
    <lineage>
        <taxon>Eukaryota</taxon>
        <taxon>Metazoa</taxon>
        <taxon>Spiralia</taxon>
        <taxon>Lophotrochozoa</taxon>
        <taxon>Platyhelminthes</taxon>
        <taxon>Monogenea</taxon>
        <taxon>Polyopisthocotylea</taxon>
        <taxon>Polystomatidea</taxon>
        <taxon>Polystomatidae</taxon>
        <taxon>Protopolystoma</taxon>
    </lineage>
</organism>
<feature type="transmembrane region" description="Helical" evidence="11">
    <location>
        <begin position="110"/>
        <end position="133"/>
    </location>
</feature>
<reference evidence="13" key="1">
    <citation type="submission" date="2018-11" db="EMBL/GenBank/DDBJ databases">
        <authorList>
            <consortium name="Pathogen Informatics"/>
        </authorList>
    </citation>
    <scope>NUCLEOTIDE SEQUENCE</scope>
</reference>
<dbReference type="GO" id="GO:0016020">
    <property type="term" value="C:membrane"/>
    <property type="evidence" value="ECO:0007669"/>
    <property type="project" value="UniProtKB-SubCell"/>
</dbReference>
<comment type="caution">
    <text evidence="13">The sequence shown here is derived from an EMBL/GenBank/DDBJ whole genome shotgun (WGS) entry which is preliminary data.</text>
</comment>
<keyword evidence="8" id="KW-0325">Glycoprotein</keyword>
<evidence type="ECO:0000256" key="5">
    <source>
        <dbReference type="ARBA" id="ARBA00023065"/>
    </source>
</evidence>
<evidence type="ECO:0000256" key="10">
    <source>
        <dbReference type="ARBA" id="ARBA00023303"/>
    </source>
</evidence>
<feature type="transmembrane region" description="Helical" evidence="11">
    <location>
        <begin position="49"/>
        <end position="72"/>
    </location>
</feature>
<dbReference type="AlphaFoldDB" id="A0A3S5AMK1"/>
<dbReference type="InterPro" id="IPR001320">
    <property type="entry name" value="Iontro_rcpt_C"/>
</dbReference>
<dbReference type="Pfam" id="PF00060">
    <property type="entry name" value="Lig_chan"/>
    <property type="match status" value="1"/>
</dbReference>
<evidence type="ECO:0000256" key="1">
    <source>
        <dbReference type="ARBA" id="ARBA00004141"/>
    </source>
</evidence>
<keyword evidence="4 11" id="KW-1133">Transmembrane helix</keyword>
<gene>
    <name evidence="13" type="ORF">PXEA_LOCUS26640</name>
</gene>
<dbReference type="PANTHER" id="PTHR18966">
    <property type="entry name" value="IONOTROPIC GLUTAMATE RECEPTOR"/>
    <property type="match status" value="1"/>
</dbReference>
<dbReference type="OrthoDB" id="9997229at2759"/>
<evidence type="ECO:0000256" key="8">
    <source>
        <dbReference type="ARBA" id="ARBA00023180"/>
    </source>
</evidence>
<dbReference type="EMBL" id="CAAALY010245347">
    <property type="protein sequence ID" value="VEL33200.1"/>
    <property type="molecule type" value="Genomic_DNA"/>
</dbReference>
<evidence type="ECO:0000256" key="7">
    <source>
        <dbReference type="ARBA" id="ARBA00023170"/>
    </source>
</evidence>
<accession>A0A3S5AMK1</accession>
<evidence type="ECO:0000256" key="9">
    <source>
        <dbReference type="ARBA" id="ARBA00023286"/>
    </source>
</evidence>
<name>A0A3S5AMK1_9PLAT</name>
<keyword evidence="3 11" id="KW-0812">Transmembrane</keyword>
<keyword evidence="6 11" id="KW-0472">Membrane</keyword>
<dbReference type="Gene3D" id="1.10.287.70">
    <property type="match status" value="1"/>
</dbReference>
<feature type="domain" description="Ionotropic glutamate receptor C-terminal" evidence="12">
    <location>
        <begin position="52"/>
        <end position="207"/>
    </location>
</feature>
<evidence type="ECO:0000313" key="14">
    <source>
        <dbReference type="Proteomes" id="UP000784294"/>
    </source>
</evidence>
<evidence type="ECO:0000259" key="12">
    <source>
        <dbReference type="Pfam" id="PF00060"/>
    </source>
</evidence>
<keyword evidence="14" id="KW-1185">Reference proteome</keyword>
<sequence length="253" mass="28666">MLIGPVTVDSVRANSFALSSPFLKYKYVIAMGKTQEPVYDQMFHFMGPLVVNTWIIVLAFTLAYALAFYCIVKISPTSFPYHFGECLFFPFAALVQGNSLRFPDRLSSRILCLFWWTFSLLLLIMVTVNYGAYRAVHRLVDSITSPTGLLQQNLFQYGILDDSILDQRLGSSVVAEYKQLYTNIHNVFQNAAFASYEAGFQRVMQVSQESTPHIKNIFSEPLKLHEVENNLVSSSHSSINPYIFVCVCAFICT</sequence>
<keyword evidence="10" id="KW-0407">Ion channel</keyword>
<evidence type="ECO:0000256" key="3">
    <source>
        <dbReference type="ARBA" id="ARBA00022692"/>
    </source>
</evidence>
<dbReference type="GO" id="GO:0015276">
    <property type="term" value="F:ligand-gated monoatomic ion channel activity"/>
    <property type="evidence" value="ECO:0007669"/>
    <property type="project" value="InterPro"/>
</dbReference>
<evidence type="ECO:0000313" key="13">
    <source>
        <dbReference type="EMBL" id="VEL33200.1"/>
    </source>
</evidence>
<evidence type="ECO:0000256" key="6">
    <source>
        <dbReference type="ARBA" id="ARBA00023136"/>
    </source>
</evidence>
<proteinExistence type="predicted"/>
<dbReference type="Proteomes" id="UP000784294">
    <property type="component" value="Unassembled WGS sequence"/>
</dbReference>
<keyword evidence="9" id="KW-1071">Ligand-gated ion channel</keyword>
<evidence type="ECO:0000256" key="11">
    <source>
        <dbReference type="SAM" id="Phobius"/>
    </source>
</evidence>
<evidence type="ECO:0000256" key="4">
    <source>
        <dbReference type="ARBA" id="ARBA00022989"/>
    </source>
</evidence>
<evidence type="ECO:0000256" key="2">
    <source>
        <dbReference type="ARBA" id="ARBA00022448"/>
    </source>
</evidence>
<protein>
    <recommendedName>
        <fullName evidence="12">Ionotropic glutamate receptor C-terminal domain-containing protein</fullName>
    </recommendedName>
</protein>
<dbReference type="InterPro" id="IPR015683">
    <property type="entry name" value="Ionotropic_Glu_rcpt"/>
</dbReference>